<evidence type="ECO:0008006" key="4">
    <source>
        <dbReference type="Google" id="ProtNLM"/>
    </source>
</evidence>
<reference evidence="2 3" key="1">
    <citation type="journal article" date="2013" name="Genome Announc.">
        <title>Genome Sequence of Novosphingobium lindaniclasticum LE124T, Isolated from a Hexachlorocyclohexane Dumpsite.</title>
        <authorList>
            <person name="Saxena A."/>
            <person name="Nayyar N."/>
            <person name="Sangwan N."/>
            <person name="Kumari R."/>
            <person name="Khurana J.P."/>
            <person name="Lal R."/>
        </authorList>
    </citation>
    <scope>NUCLEOTIDE SEQUENCE [LARGE SCALE GENOMIC DNA]</scope>
    <source>
        <strain evidence="2 3">LE124</strain>
    </source>
</reference>
<dbReference type="OrthoDB" id="7224136at2"/>
<dbReference type="RefSeq" id="WP_021235092.1">
    <property type="nucleotide sequence ID" value="NZ_ATHL01000103.1"/>
</dbReference>
<proteinExistence type="predicted"/>
<dbReference type="eggNOG" id="COG1629">
    <property type="taxonomic scope" value="Bacteria"/>
</dbReference>
<dbReference type="EMBL" id="ATHL01000103">
    <property type="protein sequence ID" value="EQB11210.1"/>
    <property type="molecule type" value="Genomic_DNA"/>
</dbReference>
<feature type="non-terminal residue" evidence="2">
    <location>
        <position position="1"/>
    </location>
</feature>
<dbReference type="PATRIC" id="fig|1096930.3.peg.3270"/>
<evidence type="ECO:0000256" key="1">
    <source>
        <dbReference type="SAM" id="MobiDB-lite"/>
    </source>
</evidence>
<organism evidence="2 3">
    <name type="scientific">Novosphingobium lindaniclasticum LE124</name>
    <dbReference type="NCBI Taxonomy" id="1096930"/>
    <lineage>
        <taxon>Bacteria</taxon>
        <taxon>Pseudomonadati</taxon>
        <taxon>Pseudomonadota</taxon>
        <taxon>Alphaproteobacteria</taxon>
        <taxon>Sphingomonadales</taxon>
        <taxon>Sphingomonadaceae</taxon>
        <taxon>Novosphingobium</taxon>
    </lineage>
</organism>
<comment type="caution">
    <text evidence="2">The sequence shown here is derived from an EMBL/GenBank/DDBJ whole genome shotgun (WGS) entry which is preliminary data.</text>
</comment>
<accession>T0IHN1</accession>
<dbReference type="AlphaFoldDB" id="T0IHN1"/>
<sequence length="179" mass="19095">PAGGGAPAGGPPPGGPGGKGGRWNLSVYHTWRFSDRVKIADGVPELDQLNGQALTAGGVPRHAIEAEGGMFKNGYGFRLKAEWEAPTRVDGSGAPTSSDLRFGSTFDVNLRIFADLGKNADLVAKMPFLKGTRLALVAENLLDSRQKVTDRNGLVPLAYQAGYREPQGRVIGIDFRKMF</sequence>
<keyword evidence="3" id="KW-1185">Reference proteome</keyword>
<dbReference type="Proteomes" id="UP000015527">
    <property type="component" value="Unassembled WGS sequence"/>
</dbReference>
<name>T0IHN1_9SPHN</name>
<protein>
    <recommendedName>
        <fullName evidence="4">TonB-dependent receptor-like beta-barrel domain-containing protein</fullName>
    </recommendedName>
</protein>
<feature type="region of interest" description="Disordered" evidence="1">
    <location>
        <begin position="1"/>
        <end position="21"/>
    </location>
</feature>
<evidence type="ECO:0000313" key="3">
    <source>
        <dbReference type="Proteomes" id="UP000015527"/>
    </source>
</evidence>
<evidence type="ECO:0000313" key="2">
    <source>
        <dbReference type="EMBL" id="EQB11210.1"/>
    </source>
</evidence>
<gene>
    <name evidence="2" type="ORF">L284_16475</name>
</gene>